<comment type="function">
    <text evidence="1 8">One of the primary rRNA binding proteins, it binds specifically to the 5'-end of 16S ribosomal RNA.</text>
</comment>
<dbReference type="CDD" id="cd00364">
    <property type="entry name" value="Ribosomal_uS17"/>
    <property type="match status" value="1"/>
</dbReference>
<dbReference type="InterPro" id="IPR019979">
    <property type="entry name" value="Ribosomal_uS17_CS"/>
</dbReference>
<dbReference type="SUPFAM" id="SSF50249">
    <property type="entry name" value="Nucleic acid-binding proteins"/>
    <property type="match status" value="1"/>
</dbReference>
<dbReference type="PROSITE" id="PS00056">
    <property type="entry name" value="RIBOSOMAL_S17"/>
    <property type="match status" value="1"/>
</dbReference>
<accession>A0A516G8E8</accession>
<dbReference type="Proteomes" id="UP000315395">
    <property type="component" value="Chromosome"/>
</dbReference>
<organism evidence="11 12">
    <name type="scientific">Ornithinimicrobium ciconiae</name>
    <dbReference type="NCBI Taxonomy" id="2594265"/>
    <lineage>
        <taxon>Bacteria</taxon>
        <taxon>Bacillati</taxon>
        <taxon>Actinomycetota</taxon>
        <taxon>Actinomycetes</taxon>
        <taxon>Micrococcales</taxon>
        <taxon>Ornithinimicrobiaceae</taxon>
        <taxon>Ornithinimicrobium</taxon>
    </lineage>
</organism>
<dbReference type="PANTHER" id="PTHR10744">
    <property type="entry name" value="40S RIBOSOMAL PROTEIN S11 FAMILY MEMBER"/>
    <property type="match status" value="1"/>
</dbReference>
<dbReference type="PANTHER" id="PTHR10744:SF1">
    <property type="entry name" value="SMALL RIBOSOMAL SUBUNIT PROTEIN US17M"/>
    <property type="match status" value="1"/>
</dbReference>
<dbReference type="GO" id="GO:0006412">
    <property type="term" value="P:translation"/>
    <property type="evidence" value="ECO:0007669"/>
    <property type="project" value="UniProtKB-UniRule"/>
</dbReference>
<dbReference type="GO" id="GO:0003735">
    <property type="term" value="F:structural constituent of ribosome"/>
    <property type="evidence" value="ECO:0007669"/>
    <property type="project" value="UniProtKB-UniRule"/>
</dbReference>
<proteinExistence type="inferred from homology"/>
<evidence type="ECO:0000256" key="10">
    <source>
        <dbReference type="SAM" id="MobiDB-lite"/>
    </source>
</evidence>
<keyword evidence="6 8" id="KW-0689">Ribosomal protein</keyword>
<dbReference type="HAMAP" id="MF_01345_B">
    <property type="entry name" value="Ribosomal_uS17_B"/>
    <property type="match status" value="1"/>
</dbReference>
<dbReference type="FunFam" id="2.40.50.140:FF:000026">
    <property type="entry name" value="30S ribosomal protein S17"/>
    <property type="match status" value="1"/>
</dbReference>
<feature type="compositionally biased region" description="Polar residues" evidence="10">
    <location>
        <begin position="1"/>
        <end position="16"/>
    </location>
</feature>
<evidence type="ECO:0000256" key="2">
    <source>
        <dbReference type="ARBA" id="ARBA00010254"/>
    </source>
</evidence>
<keyword evidence="12" id="KW-1185">Reference proteome</keyword>
<dbReference type="InterPro" id="IPR000266">
    <property type="entry name" value="Ribosomal_uS17"/>
</dbReference>
<evidence type="ECO:0000313" key="12">
    <source>
        <dbReference type="Proteomes" id="UP000315395"/>
    </source>
</evidence>
<sequence>MSENTVENPVTATETEPSTRNDRKTRQGYVVSDKMDKTVVVSVEDRVKHALYGKVMRKNSKVKAHDEENAAGIGDRVLIMETRPLSATKRWRVVEILEKAK</sequence>
<dbReference type="GO" id="GO:0022627">
    <property type="term" value="C:cytosolic small ribosomal subunit"/>
    <property type="evidence" value="ECO:0007669"/>
    <property type="project" value="UniProtKB-UniRule"/>
</dbReference>
<reference evidence="11 12" key="1">
    <citation type="submission" date="2019-07" db="EMBL/GenBank/DDBJ databases">
        <title>complete genome sequencing of Ornithinimicrobium sp. H23M54.</title>
        <authorList>
            <person name="Bae J.-W."/>
            <person name="Lee S.-Y."/>
        </authorList>
    </citation>
    <scope>NUCLEOTIDE SEQUENCE [LARGE SCALE GENOMIC DNA]</scope>
    <source>
        <strain evidence="11 12">H23M54</strain>
    </source>
</reference>
<gene>
    <name evidence="8 11" type="primary">rpsQ</name>
    <name evidence="11" type="ORF">FNH13_05125</name>
</gene>
<protein>
    <recommendedName>
        <fullName evidence="8">Small ribosomal subunit protein uS17</fullName>
    </recommendedName>
</protein>
<dbReference type="Gene3D" id="2.40.50.140">
    <property type="entry name" value="Nucleic acid-binding proteins"/>
    <property type="match status" value="1"/>
</dbReference>
<comment type="similarity">
    <text evidence="2 8 9">Belongs to the universal ribosomal protein uS17 family.</text>
</comment>
<dbReference type="KEGG" id="orz:FNH13_05125"/>
<name>A0A516G8E8_9MICO</name>
<dbReference type="AlphaFoldDB" id="A0A516G8E8"/>
<dbReference type="EMBL" id="CP041616">
    <property type="protein sequence ID" value="QDO87804.1"/>
    <property type="molecule type" value="Genomic_DNA"/>
</dbReference>
<evidence type="ECO:0000256" key="4">
    <source>
        <dbReference type="ARBA" id="ARBA00022730"/>
    </source>
</evidence>
<dbReference type="Pfam" id="PF00366">
    <property type="entry name" value="Ribosomal_S17"/>
    <property type="match status" value="1"/>
</dbReference>
<keyword evidence="7 8" id="KW-0687">Ribonucleoprotein</keyword>
<evidence type="ECO:0000256" key="8">
    <source>
        <dbReference type="HAMAP-Rule" id="MF_01345"/>
    </source>
</evidence>
<evidence type="ECO:0000313" key="11">
    <source>
        <dbReference type="EMBL" id="QDO87804.1"/>
    </source>
</evidence>
<dbReference type="GO" id="GO:0019843">
    <property type="term" value="F:rRNA binding"/>
    <property type="evidence" value="ECO:0007669"/>
    <property type="project" value="UniProtKB-UniRule"/>
</dbReference>
<evidence type="ECO:0000256" key="5">
    <source>
        <dbReference type="ARBA" id="ARBA00022884"/>
    </source>
</evidence>
<dbReference type="NCBIfam" id="TIGR03635">
    <property type="entry name" value="uS17_bact"/>
    <property type="match status" value="1"/>
</dbReference>
<dbReference type="RefSeq" id="WP_143782480.1">
    <property type="nucleotide sequence ID" value="NZ_CP041616.1"/>
</dbReference>
<evidence type="ECO:0000256" key="7">
    <source>
        <dbReference type="ARBA" id="ARBA00023274"/>
    </source>
</evidence>
<keyword evidence="5 8" id="KW-0694">RNA-binding</keyword>
<dbReference type="PRINTS" id="PR00973">
    <property type="entry name" value="RIBOSOMALS17"/>
</dbReference>
<dbReference type="NCBIfam" id="NF004123">
    <property type="entry name" value="PRK05610.1"/>
    <property type="match status" value="1"/>
</dbReference>
<dbReference type="InterPro" id="IPR012340">
    <property type="entry name" value="NA-bd_OB-fold"/>
</dbReference>
<dbReference type="InterPro" id="IPR019984">
    <property type="entry name" value="Ribosomal_uS17_bact/chlr"/>
</dbReference>
<keyword evidence="4 8" id="KW-0699">rRNA-binding</keyword>
<dbReference type="OrthoDB" id="9811714at2"/>
<comment type="subunit">
    <text evidence="3 8">Part of the 30S ribosomal subunit.</text>
</comment>
<evidence type="ECO:0000256" key="6">
    <source>
        <dbReference type="ARBA" id="ARBA00022980"/>
    </source>
</evidence>
<evidence type="ECO:0000256" key="9">
    <source>
        <dbReference type="RuleBase" id="RU003872"/>
    </source>
</evidence>
<evidence type="ECO:0000256" key="3">
    <source>
        <dbReference type="ARBA" id="ARBA00011458"/>
    </source>
</evidence>
<feature type="region of interest" description="Disordered" evidence="10">
    <location>
        <begin position="1"/>
        <end position="28"/>
    </location>
</feature>
<evidence type="ECO:0000256" key="1">
    <source>
        <dbReference type="ARBA" id="ARBA00002932"/>
    </source>
</evidence>